<dbReference type="PRINTS" id="PR00463">
    <property type="entry name" value="EP450I"/>
</dbReference>
<keyword evidence="4 8" id="KW-0560">Oxidoreductase</keyword>
<evidence type="ECO:0000256" key="7">
    <source>
        <dbReference type="PIRSR" id="PIRSR602401-1"/>
    </source>
</evidence>
<evidence type="ECO:0000313" key="10">
    <source>
        <dbReference type="Proteomes" id="UP000245539"/>
    </source>
</evidence>
<gene>
    <name evidence="9" type="ORF">DKW60_19215</name>
</gene>
<keyword evidence="6 8" id="KW-0503">Monooxygenase</keyword>
<dbReference type="PROSITE" id="PS00086">
    <property type="entry name" value="CYTOCHROME_P450"/>
    <property type="match status" value="1"/>
</dbReference>
<keyword evidence="10" id="KW-1185">Reference proteome</keyword>
<evidence type="ECO:0000256" key="1">
    <source>
        <dbReference type="ARBA" id="ARBA00010617"/>
    </source>
</evidence>
<dbReference type="GO" id="GO:0016705">
    <property type="term" value="F:oxidoreductase activity, acting on paired donors, with incorporation or reduction of molecular oxygen"/>
    <property type="evidence" value="ECO:0007669"/>
    <property type="project" value="InterPro"/>
</dbReference>
<evidence type="ECO:0000256" key="2">
    <source>
        <dbReference type="ARBA" id="ARBA00022617"/>
    </source>
</evidence>
<dbReference type="Pfam" id="PF00067">
    <property type="entry name" value="p450"/>
    <property type="match status" value="1"/>
</dbReference>
<comment type="cofactor">
    <cofactor evidence="7">
        <name>heme</name>
        <dbReference type="ChEBI" id="CHEBI:30413"/>
    </cofactor>
</comment>
<reference evidence="9 10" key="1">
    <citation type="submission" date="2018-05" db="EMBL/GenBank/DDBJ databases">
        <title>Leucothrix arctica sp. nov., isolated from Arctic seawater.</title>
        <authorList>
            <person name="Choi A."/>
            <person name="Baek K."/>
        </authorList>
    </citation>
    <scope>NUCLEOTIDE SEQUENCE [LARGE SCALE GENOMIC DNA]</scope>
    <source>
        <strain evidence="9 10">JCM 18388</strain>
    </source>
</reference>
<dbReference type="Proteomes" id="UP000245539">
    <property type="component" value="Unassembled WGS sequence"/>
</dbReference>
<dbReference type="SUPFAM" id="SSF48264">
    <property type="entry name" value="Cytochrome P450"/>
    <property type="match status" value="1"/>
</dbReference>
<evidence type="ECO:0000313" key="9">
    <source>
        <dbReference type="EMBL" id="PWQ92875.1"/>
    </source>
</evidence>
<evidence type="ECO:0000256" key="8">
    <source>
        <dbReference type="RuleBase" id="RU000461"/>
    </source>
</evidence>
<comment type="similarity">
    <text evidence="1 8">Belongs to the cytochrome P450 family.</text>
</comment>
<dbReference type="AlphaFoldDB" id="A0A317C2L6"/>
<feature type="binding site" description="axial binding residue" evidence="7">
    <location>
        <position position="403"/>
    </location>
    <ligand>
        <name>heme</name>
        <dbReference type="ChEBI" id="CHEBI:30413"/>
    </ligand>
    <ligandPart>
        <name>Fe</name>
        <dbReference type="ChEBI" id="CHEBI:18248"/>
    </ligandPart>
</feature>
<dbReference type="RefSeq" id="WP_109839286.1">
    <property type="nucleotide sequence ID" value="NZ_QGKM01000075.1"/>
</dbReference>
<dbReference type="InterPro" id="IPR050196">
    <property type="entry name" value="Cytochrome_P450_Monoox"/>
</dbReference>
<dbReference type="GO" id="GO:0004497">
    <property type="term" value="F:monooxygenase activity"/>
    <property type="evidence" value="ECO:0007669"/>
    <property type="project" value="UniProtKB-KW"/>
</dbReference>
<evidence type="ECO:0000256" key="4">
    <source>
        <dbReference type="ARBA" id="ARBA00023002"/>
    </source>
</evidence>
<dbReference type="GO" id="GO:0005506">
    <property type="term" value="F:iron ion binding"/>
    <property type="evidence" value="ECO:0007669"/>
    <property type="project" value="InterPro"/>
</dbReference>
<dbReference type="InterPro" id="IPR017972">
    <property type="entry name" value="Cyt_P450_CS"/>
</dbReference>
<proteinExistence type="inferred from homology"/>
<keyword evidence="5 7" id="KW-0408">Iron</keyword>
<dbReference type="PANTHER" id="PTHR24291:SF50">
    <property type="entry name" value="BIFUNCTIONAL ALBAFLAVENONE MONOOXYGENASE_TERPENE SYNTHASE"/>
    <property type="match status" value="1"/>
</dbReference>
<name>A0A317C2L6_9GAMM</name>
<dbReference type="PRINTS" id="PR00385">
    <property type="entry name" value="P450"/>
</dbReference>
<evidence type="ECO:0000256" key="6">
    <source>
        <dbReference type="ARBA" id="ARBA00023033"/>
    </source>
</evidence>
<dbReference type="EMBL" id="QGKM01000075">
    <property type="protein sequence ID" value="PWQ92875.1"/>
    <property type="molecule type" value="Genomic_DNA"/>
</dbReference>
<evidence type="ECO:0000256" key="5">
    <source>
        <dbReference type="ARBA" id="ARBA00023004"/>
    </source>
</evidence>
<dbReference type="PANTHER" id="PTHR24291">
    <property type="entry name" value="CYTOCHROME P450 FAMILY 4"/>
    <property type="match status" value="1"/>
</dbReference>
<organism evidence="9 10">
    <name type="scientific">Leucothrix pacifica</name>
    <dbReference type="NCBI Taxonomy" id="1247513"/>
    <lineage>
        <taxon>Bacteria</taxon>
        <taxon>Pseudomonadati</taxon>
        <taxon>Pseudomonadota</taxon>
        <taxon>Gammaproteobacteria</taxon>
        <taxon>Thiotrichales</taxon>
        <taxon>Thiotrichaceae</taxon>
        <taxon>Leucothrix</taxon>
    </lineage>
</organism>
<dbReference type="OrthoDB" id="9764248at2"/>
<dbReference type="GO" id="GO:0020037">
    <property type="term" value="F:heme binding"/>
    <property type="evidence" value="ECO:0007669"/>
    <property type="project" value="InterPro"/>
</dbReference>
<keyword evidence="3 7" id="KW-0479">Metal-binding</keyword>
<comment type="caution">
    <text evidence="9">The sequence shown here is derived from an EMBL/GenBank/DDBJ whole genome shotgun (WGS) entry which is preliminary data.</text>
</comment>
<dbReference type="InterPro" id="IPR001128">
    <property type="entry name" value="Cyt_P450"/>
</dbReference>
<dbReference type="InterPro" id="IPR036396">
    <property type="entry name" value="Cyt_P450_sf"/>
</dbReference>
<accession>A0A317C2L6</accession>
<dbReference type="InterPro" id="IPR002401">
    <property type="entry name" value="Cyt_P450_E_grp-I"/>
</dbReference>
<keyword evidence="2 7" id="KW-0349">Heme</keyword>
<protein>
    <submittedName>
        <fullName evidence="9">Cytochrome P450</fullName>
    </submittedName>
</protein>
<dbReference type="Gene3D" id="1.10.630.10">
    <property type="entry name" value="Cytochrome P450"/>
    <property type="match status" value="1"/>
</dbReference>
<evidence type="ECO:0000256" key="3">
    <source>
        <dbReference type="ARBA" id="ARBA00022723"/>
    </source>
</evidence>
<sequence length="461" mass="52627">MKYFTPPYPERHKTKPSAIKAILQARQDLLSIWTEDSFRFEFMSQQILKQKIFIANDPRIVKDVFVTKHHIYEKKSPQMQRALEPLLGDGLFISDGDTWTSHRHIQTPLFHTGFVQNYSKIMVNTITEIVDEWANQKSSTVNVLPEMGRLTAEIISRTLFGENLGKEKASKVVKAFADYQSSIKQTPLSSFTDIPNWTDKFSIKSHMAMRAAKRIHAVVDEIIDKASEKENQETLVAHLLAANEDRESETALTREQIRNEIIVLFMAGHETTANSLAWVWYLVSQSPDVEAKLHAELDEVLGDKIPDFSDVSKLPYTRAIFDEGIRLYPPVPILSRQASEDDVIRKKKIPKGSLMLVVPWLLHRHKKLWDQPDTFIPERFLPGAENKPNKFAYVPFSAGPRVCLGKSFGIVESVLSIAIIAQRFRLTLPEGTEVLHECRLTLRPKGNLPMTLEKRDKSTKA</sequence>